<organism evidence="1 2">
    <name type="scientific">Methanosarcina baikalica</name>
    <dbReference type="NCBI Taxonomy" id="3073890"/>
    <lineage>
        <taxon>Archaea</taxon>
        <taxon>Methanobacteriati</taxon>
        <taxon>Methanobacteriota</taxon>
        <taxon>Stenosarchaea group</taxon>
        <taxon>Methanomicrobia</taxon>
        <taxon>Methanosarcinales</taxon>
        <taxon>Methanosarcinaceae</taxon>
        <taxon>Methanosarcina</taxon>
    </lineage>
</organism>
<accession>A0ABU2CX45</accession>
<dbReference type="Proteomes" id="UP001246244">
    <property type="component" value="Unassembled WGS sequence"/>
</dbReference>
<gene>
    <name evidence="1" type="ORF">RG963_00630</name>
</gene>
<dbReference type="EMBL" id="JAVKPK010000001">
    <property type="protein sequence ID" value="MDR7664308.1"/>
    <property type="molecule type" value="Genomic_DNA"/>
</dbReference>
<proteinExistence type="predicted"/>
<evidence type="ECO:0000313" key="1">
    <source>
        <dbReference type="EMBL" id="MDR7664308.1"/>
    </source>
</evidence>
<reference evidence="2" key="1">
    <citation type="submission" date="2023-07" db="EMBL/GenBank/DDBJ databases">
        <title>Whole-genome sequencing of a new Methanosarcina sp. Z-7115.</title>
        <authorList>
            <person name="Zhilina T.N."/>
            <person name="Merkel A.Y."/>
        </authorList>
    </citation>
    <scope>NUCLEOTIDE SEQUENCE [LARGE SCALE GENOMIC DNA]</scope>
    <source>
        <strain evidence="2">Z-7115</strain>
    </source>
</reference>
<keyword evidence="2" id="KW-1185">Reference proteome</keyword>
<dbReference type="RefSeq" id="WP_310574335.1">
    <property type="nucleotide sequence ID" value="NZ_JAVKPK010000001.1"/>
</dbReference>
<evidence type="ECO:0000313" key="2">
    <source>
        <dbReference type="Proteomes" id="UP001246244"/>
    </source>
</evidence>
<name>A0ABU2CX45_9EURY</name>
<protein>
    <submittedName>
        <fullName evidence="1">Uncharacterized protein</fullName>
    </submittedName>
</protein>
<comment type="caution">
    <text evidence="1">The sequence shown here is derived from an EMBL/GenBank/DDBJ whole genome shotgun (WGS) entry which is preliminary data.</text>
</comment>
<sequence length="269" mass="30801">MRKRNLLLITVLLILVGGGIVVSIWFHAIHMDTKDWRDRSQHYHCGYGVRVEGLSGRNVLGPTVIMVPIPATKEGRFFTPLAQKDPYFTQELMHEINNWPEQYRKGPYFENATEIFDNKTTPGGWTTFIVETEKGYMLGFRTNESVLQDISFSANFVADYFDIFDPISNGSPILFPVENTSNISVIPYGEYTRYASNPTYDSYVYVSECRQGAPIDFHIRLEANNDPGEWPKEYRGQYLNEIKATISGTGFLKVKVTLGQEFYFMAIPQ</sequence>